<sequence length="141" mass="15884">MFGFLKKKVIGPSGQARDTLSRTAQILELNLMLCRSQPSYGAKLSSDFVRGYFIGFLDASLQYSKIPLKDDEEFFVCMLYGHESLLAKDVSSTVEYTRSSIHLQGLEGFDKGQAAGGRDYFDFMNEKIRSPTTLFEVFHGK</sequence>
<dbReference type="Proteomes" id="UP001243713">
    <property type="component" value="Chromosome"/>
</dbReference>
<name>A0ABY8MW68_9PSED</name>
<dbReference type="EMBL" id="CP093428">
    <property type="protein sequence ID" value="WGK91258.1"/>
    <property type="molecule type" value="Genomic_DNA"/>
</dbReference>
<gene>
    <name evidence="1" type="ORF">MOQ58_03450</name>
</gene>
<dbReference type="RefSeq" id="WP_280162881.1">
    <property type="nucleotide sequence ID" value="NZ_CP093428.1"/>
</dbReference>
<evidence type="ECO:0000313" key="2">
    <source>
        <dbReference type="Proteomes" id="UP001243713"/>
    </source>
</evidence>
<organism evidence="1 2">
    <name type="scientific">Pseudomonas migulae</name>
    <dbReference type="NCBI Taxonomy" id="78543"/>
    <lineage>
        <taxon>Bacteria</taxon>
        <taxon>Pseudomonadati</taxon>
        <taxon>Pseudomonadota</taxon>
        <taxon>Gammaproteobacteria</taxon>
        <taxon>Pseudomonadales</taxon>
        <taxon>Pseudomonadaceae</taxon>
        <taxon>Pseudomonas</taxon>
    </lineage>
</organism>
<proteinExistence type="predicted"/>
<protein>
    <submittedName>
        <fullName evidence="1">Uncharacterized protein</fullName>
    </submittedName>
</protein>
<reference evidence="1 2" key="1">
    <citation type="submission" date="2022-03" db="EMBL/GenBank/DDBJ databases">
        <title>Plant growth promoting endophytes with ACC deaminase activity.</title>
        <authorList>
            <person name="Charles T."/>
            <person name="Van Dyk A."/>
            <person name="Cheng J."/>
            <person name="Heil J."/>
        </authorList>
    </citation>
    <scope>NUCLEOTIDE SEQUENCE [LARGE SCALE GENOMIC DNA]</scope>
    <source>
        <strain evidence="1 2">8R6</strain>
    </source>
</reference>
<evidence type="ECO:0000313" key="1">
    <source>
        <dbReference type="EMBL" id="WGK91258.1"/>
    </source>
</evidence>
<keyword evidence="2" id="KW-1185">Reference proteome</keyword>
<accession>A0ABY8MW68</accession>